<dbReference type="Proteomes" id="UP000321583">
    <property type="component" value="Unassembled WGS sequence"/>
</dbReference>
<sequence length="54" mass="6189">MRKLAQMEMARIAGGVGEPDESPHLPLPGGISEAEWQQWLDFFEEQARRNQPRP</sequence>
<keyword evidence="2" id="KW-1185">Reference proteome</keyword>
<accession>A0A562CWV5</accession>
<reference evidence="1 2" key="1">
    <citation type="submission" date="2019-07" db="EMBL/GenBank/DDBJ databases">
        <title>Genome sequencing of lignin-degrading bacterial isolates.</title>
        <authorList>
            <person name="Gladden J."/>
        </authorList>
    </citation>
    <scope>NUCLEOTIDE SEQUENCE [LARGE SCALE GENOMIC DNA]</scope>
    <source>
        <strain evidence="1 2">J19</strain>
    </source>
</reference>
<evidence type="ECO:0000313" key="2">
    <source>
        <dbReference type="Proteomes" id="UP000321583"/>
    </source>
</evidence>
<dbReference type="RefSeq" id="WP_156924924.1">
    <property type="nucleotide sequence ID" value="NZ_VLJS01000132.1"/>
</dbReference>
<proteinExistence type="predicted"/>
<evidence type="ECO:0000313" key="1">
    <source>
        <dbReference type="EMBL" id="TWH01935.1"/>
    </source>
</evidence>
<gene>
    <name evidence="1" type="ORF">L613_009700000110</name>
</gene>
<name>A0A562CWV5_9GAMM</name>
<dbReference type="EMBL" id="VLJS01000132">
    <property type="protein sequence ID" value="TWH01935.1"/>
    <property type="molecule type" value="Genomic_DNA"/>
</dbReference>
<dbReference type="AlphaFoldDB" id="A0A562CWV5"/>
<comment type="caution">
    <text evidence="1">The sequence shown here is derived from an EMBL/GenBank/DDBJ whole genome shotgun (WGS) entry which is preliminary data.</text>
</comment>
<protein>
    <submittedName>
        <fullName evidence="1">Uncharacterized protein</fullName>
    </submittedName>
</protein>
<organism evidence="1 2">
    <name type="scientific">Pseudoxanthomonas taiwanensis J19</name>
    <dbReference type="NCBI Taxonomy" id="935569"/>
    <lineage>
        <taxon>Bacteria</taxon>
        <taxon>Pseudomonadati</taxon>
        <taxon>Pseudomonadota</taxon>
        <taxon>Gammaproteobacteria</taxon>
        <taxon>Lysobacterales</taxon>
        <taxon>Lysobacteraceae</taxon>
        <taxon>Pseudoxanthomonas</taxon>
    </lineage>
</organism>